<evidence type="ECO:0000313" key="2">
    <source>
        <dbReference type="Proteomes" id="UP001206595"/>
    </source>
</evidence>
<accession>A0AAD5E1T4</accession>
<dbReference type="AlphaFoldDB" id="A0AAD5E1T4"/>
<reference evidence="1" key="2">
    <citation type="journal article" date="2022" name="Proc. Natl. Acad. Sci. U.S.A.">
        <title>Diploid-dominant life cycles characterize the early evolution of Fungi.</title>
        <authorList>
            <person name="Amses K.R."/>
            <person name="Simmons D.R."/>
            <person name="Longcore J.E."/>
            <person name="Mondo S.J."/>
            <person name="Seto K."/>
            <person name="Jeronimo G.H."/>
            <person name="Bonds A.E."/>
            <person name="Quandt C.A."/>
            <person name="Davis W.J."/>
            <person name="Chang Y."/>
            <person name="Federici B.A."/>
            <person name="Kuo A."/>
            <person name="LaButti K."/>
            <person name="Pangilinan J."/>
            <person name="Andreopoulos W."/>
            <person name="Tritt A."/>
            <person name="Riley R."/>
            <person name="Hundley H."/>
            <person name="Johnson J."/>
            <person name="Lipzen A."/>
            <person name="Barry K."/>
            <person name="Lang B.F."/>
            <person name="Cuomo C.A."/>
            <person name="Buchler N.E."/>
            <person name="Grigoriev I.V."/>
            <person name="Spatafora J.W."/>
            <person name="Stajich J.E."/>
            <person name="James T.Y."/>
        </authorList>
    </citation>
    <scope>NUCLEOTIDE SEQUENCE</scope>
    <source>
        <strain evidence="1">AG</strain>
    </source>
</reference>
<dbReference type="EMBL" id="MU621022">
    <property type="protein sequence ID" value="KAI8574946.1"/>
    <property type="molecule type" value="Genomic_DNA"/>
</dbReference>
<proteinExistence type="predicted"/>
<keyword evidence="2" id="KW-1185">Reference proteome</keyword>
<sequence>MKACNPVVMKPLQKDLIGYLKLFDGSTTEQLRMACLKDLEWYHPFNRTEHFYQDWIRRTIDLMIGEFEARSLNMQHSESWYMARIWTIIDRVFADVEDLEAVRGKSSSIATATRKTHGRVIASMVKMKERRWG</sequence>
<name>A0AAD5E1T4_UMBRA</name>
<reference evidence="1" key="1">
    <citation type="submission" date="2021-06" db="EMBL/GenBank/DDBJ databases">
        <authorList>
            <consortium name="DOE Joint Genome Institute"/>
            <person name="Mondo S.J."/>
            <person name="Amses K.R."/>
            <person name="Simmons D.R."/>
            <person name="Longcore J.E."/>
            <person name="Seto K."/>
            <person name="Alves G.H."/>
            <person name="Bonds A.E."/>
            <person name="Quandt C.A."/>
            <person name="Davis W.J."/>
            <person name="Chang Y."/>
            <person name="Letcher P.M."/>
            <person name="Powell M.J."/>
            <person name="Kuo A."/>
            <person name="Labutti K."/>
            <person name="Pangilinan J."/>
            <person name="Andreopoulos W."/>
            <person name="Tritt A."/>
            <person name="Riley R."/>
            <person name="Hundley H."/>
            <person name="Johnson J."/>
            <person name="Lipzen A."/>
            <person name="Barry K."/>
            <person name="Berbee M.L."/>
            <person name="Buchler N.E."/>
            <person name="Grigoriev I.V."/>
            <person name="Spatafora J.W."/>
            <person name="Stajich J.E."/>
            <person name="James T.Y."/>
        </authorList>
    </citation>
    <scope>NUCLEOTIDE SEQUENCE</scope>
    <source>
        <strain evidence="1">AG</strain>
    </source>
</reference>
<comment type="caution">
    <text evidence="1">The sequence shown here is derived from an EMBL/GenBank/DDBJ whole genome shotgun (WGS) entry which is preliminary data.</text>
</comment>
<dbReference type="GeneID" id="75918076"/>
<organism evidence="1 2">
    <name type="scientific">Umbelopsis ramanniana AG</name>
    <dbReference type="NCBI Taxonomy" id="1314678"/>
    <lineage>
        <taxon>Eukaryota</taxon>
        <taxon>Fungi</taxon>
        <taxon>Fungi incertae sedis</taxon>
        <taxon>Mucoromycota</taxon>
        <taxon>Mucoromycotina</taxon>
        <taxon>Umbelopsidomycetes</taxon>
        <taxon>Umbelopsidales</taxon>
        <taxon>Umbelopsidaceae</taxon>
        <taxon>Umbelopsis</taxon>
    </lineage>
</organism>
<dbReference type="Proteomes" id="UP001206595">
    <property type="component" value="Unassembled WGS sequence"/>
</dbReference>
<dbReference type="RefSeq" id="XP_051439952.1">
    <property type="nucleotide sequence ID" value="XM_051592734.1"/>
</dbReference>
<evidence type="ECO:0000313" key="1">
    <source>
        <dbReference type="EMBL" id="KAI8574946.1"/>
    </source>
</evidence>
<protein>
    <submittedName>
        <fullName evidence="1">Uncharacterized protein</fullName>
    </submittedName>
</protein>
<gene>
    <name evidence="1" type="ORF">K450DRAFT_263976</name>
</gene>